<dbReference type="Proteomes" id="UP000316096">
    <property type="component" value="Unassembled WGS sequence"/>
</dbReference>
<dbReference type="GO" id="GO:0006355">
    <property type="term" value="P:regulation of DNA-templated transcription"/>
    <property type="evidence" value="ECO:0007669"/>
    <property type="project" value="InterPro"/>
</dbReference>
<comment type="caution">
    <text evidence="5">The sequence shown here is derived from an EMBL/GenBank/DDBJ whole genome shotgun (WGS) entry which is preliminary data.</text>
</comment>
<feature type="domain" description="HTH luxR-type" evidence="4">
    <location>
        <begin position="297"/>
        <end position="362"/>
    </location>
</feature>
<dbReference type="GO" id="GO:0003677">
    <property type="term" value="F:DNA binding"/>
    <property type="evidence" value="ECO:0007669"/>
    <property type="project" value="UniProtKB-KW"/>
</dbReference>
<evidence type="ECO:0000313" key="6">
    <source>
        <dbReference type="Proteomes" id="UP000316096"/>
    </source>
</evidence>
<dbReference type="AlphaFoldDB" id="A0A543C067"/>
<name>A0A543C067_9ACTN</name>
<protein>
    <submittedName>
        <fullName evidence="5">Regulatory LuxR family protein</fullName>
    </submittedName>
</protein>
<proteinExistence type="predicted"/>
<dbReference type="PRINTS" id="PR00038">
    <property type="entry name" value="HTHLUXR"/>
</dbReference>
<dbReference type="Pfam" id="PF00196">
    <property type="entry name" value="GerE"/>
    <property type="match status" value="1"/>
</dbReference>
<dbReference type="InterPro" id="IPR016032">
    <property type="entry name" value="Sig_transdc_resp-reg_C-effctor"/>
</dbReference>
<keyword evidence="1" id="KW-0805">Transcription regulation</keyword>
<keyword evidence="3" id="KW-0804">Transcription</keyword>
<dbReference type="EMBL" id="VFOZ01000002">
    <property type="protein sequence ID" value="TQL90426.1"/>
    <property type="molecule type" value="Genomic_DNA"/>
</dbReference>
<sequence length="364" mass="37635">MVDREGTLIPDLPGTGRWFRVAALGRAAGLAWLRGDAAGCRAALDRQQSLAGGHPPSEVTAFTSSALLTAASGNPGPARHHLAEAGSRLHAAGIAALAPQWEQAALVCDWVAGDRSAAQARTARLEAMPPPVPAAVTLSLRVELLRGTGRTDAARLVAVRLTAAAPKALAAWALAGLDAEPAVALARLRTATDAAWRDGHQGLIPLLLHRMARIAVDAGEPETAAEAHAGFARLEDQGPLARVLAGLTEARATGSVEPARLAHRLAGSAGLSALAADALDLRDRLGGVAAPPPAGAGERRAPALTPRERELAGLVRTGRTNRQIAEVMHLSVKSVEAYLTRVYAKTGCATRLELALAVSEGRVE</sequence>
<dbReference type="RefSeq" id="WP_141962464.1">
    <property type="nucleotide sequence ID" value="NZ_VFOZ01000002.1"/>
</dbReference>
<evidence type="ECO:0000256" key="2">
    <source>
        <dbReference type="ARBA" id="ARBA00023125"/>
    </source>
</evidence>
<dbReference type="InterPro" id="IPR036388">
    <property type="entry name" value="WH-like_DNA-bd_sf"/>
</dbReference>
<dbReference type="SUPFAM" id="SSF46894">
    <property type="entry name" value="C-terminal effector domain of the bipartite response regulators"/>
    <property type="match status" value="1"/>
</dbReference>
<evidence type="ECO:0000259" key="4">
    <source>
        <dbReference type="PROSITE" id="PS50043"/>
    </source>
</evidence>
<dbReference type="Gene3D" id="1.10.10.10">
    <property type="entry name" value="Winged helix-like DNA-binding domain superfamily/Winged helix DNA-binding domain"/>
    <property type="match status" value="1"/>
</dbReference>
<dbReference type="PROSITE" id="PS00622">
    <property type="entry name" value="HTH_LUXR_1"/>
    <property type="match status" value="1"/>
</dbReference>
<accession>A0A543C067</accession>
<reference evidence="5 6" key="1">
    <citation type="submission" date="2019-06" db="EMBL/GenBank/DDBJ databases">
        <title>Sequencing the genomes of 1000 actinobacteria strains.</title>
        <authorList>
            <person name="Klenk H.-P."/>
        </authorList>
    </citation>
    <scope>NUCLEOTIDE SEQUENCE [LARGE SCALE GENOMIC DNA]</scope>
    <source>
        <strain evidence="5 6">DSM 102200</strain>
    </source>
</reference>
<keyword evidence="2" id="KW-0238">DNA-binding</keyword>
<evidence type="ECO:0000256" key="3">
    <source>
        <dbReference type="ARBA" id="ARBA00023163"/>
    </source>
</evidence>
<organism evidence="5 6">
    <name type="scientific">Actinoallomurus bryophytorum</name>
    <dbReference type="NCBI Taxonomy" id="1490222"/>
    <lineage>
        <taxon>Bacteria</taxon>
        <taxon>Bacillati</taxon>
        <taxon>Actinomycetota</taxon>
        <taxon>Actinomycetes</taxon>
        <taxon>Streptosporangiales</taxon>
        <taxon>Thermomonosporaceae</taxon>
        <taxon>Actinoallomurus</taxon>
    </lineage>
</organism>
<dbReference type="PROSITE" id="PS50043">
    <property type="entry name" value="HTH_LUXR_2"/>
    <property type="match status" value="1"/>
</dbReference>
<dbReference type="PANTHER" id="PTHR44688:SF16">
    <property type="entry name" value="DNA-BINDING TRANSCRIPTIONAL ACTIVATOR DEVR_DOSR"/>
    <property type="match status" value="1"/>
</dbReference>
<keyword evidence="6" id="KW-1185">Reference proteome</keyword>
<dbReference type="CDD" id="cd06170">
    <property type="entry name" value="LuxR_C_like"/>
    <property type="match status" value="1"/>
</dbReference>
<gene>
    <name evidence="5" type="ORF">FB559_7730</name>
</gene>
<dbReference type="OrthoDB" id="3483952at2"/>
<evidence type="ECO:0000256" key="1">
    <source>
        <dbReference type="ARBA" id="ARBA00023015"/>
    </source>
</evidence>
<dbReference type="InterPro" id="IPR000792">
    <property type="entry name" value="Tscrpt_reg_LuxR_C"/>
</dbReference>
<dbReference type="SMART" id="SM00421">
    <property type="entry name" value="HTH_LUXR"/>
    <property type="match status" value="1"/>
</dbReference>
<evidence type="ECO:0000313" key="5">
    <source>
        <dbReference type="EMBL" id="TQL90426.1"/>
    </source>
</evidence>
<dbReference type="PANTHER" id="PTHR44688">
    <property type="entry name" value="DNA-BINDING TRANSCRIPTIONAL ACTIVATOR DEVR_DOSR"/>
    <property type="match status" value="1"/>
</dbReference>